<name>A0A095AWF1_9PROT</name>
<evidence type="ECO:0000256" key="2">
    <source>
        <dbReference type="ARBA" id="ARBA00007637"/>
    </source>
</evidence>
<comment type="pathway">
    <text evidence="1">Bacterial outer membrane biogenesis; LPS O-antigen biosynthesis.</text>
</comment>
<evidence type="ECO:0000259" key="3">
    <source>
        <dbReference type="Pfam" id="PF01370"/>
    </source>
</evidence>
<proteinExistence type="inferred from homology"/>
<dbReference type="RefSeq" id="WP_035382260.1">
    <property type="nucleotide sequence ID" value="NZ_JACAOJ010000054.1"/>
</dbReference>
<reference evidence="4 5" key="1">
    <citation type="submission" date="2014-06" db="EMBL/GenBank/DDBJ databases">
        <title>Functional and comparative genomic analyses of the Drosophila gut microbiota identify candidate symbiosis factors.</title>
        <authorList>
            <person name="Newell P.D."/>
            <person name="Chaston J.M."/>
            <person name="Douglas A.E."/>
        </authorList>
    </citation>
    <scope>NUCLEOTIDE SEQUENCE [LARGE SCALE GENOMIC DNA]</scope>
    <source>
        <strain evidence="4 5">DmCS_006</strain>
    </source>
</reference>
<organism evidence="4 5">
    <name type="scientific">Acetobacter tropicalis</name>
    <dbReference type="NCBI Taxonomy" id="104102"/>
    <lineage>
        <taxon>Bacteria</taxon>
        <taxon>Pseudomonadati</taxon>
        <taxon>Pseudomonadota</taxon>
        <taxon>Alphaproteobacteria</taxon>
        <taxon>Acetobacterales</taxon>
        <taxon>Acetobacteraceae</taxon>
        <taxon>Acetobacter</taxon>
    </lineage>
</organism>
<dbReference type="InterPro" id="IPR036291">
    <property type="entry name" value="NAD(P)-bd_dom_sf"/>
</dbReference>
<dbReference type="GeneID" id="89479649"/>
<protein>
    <recommendedName>
        <fullName evidence="3">NAD-dependent epimerase/dehydratase domain-containing protein</fullName>
    </recommendedName>
</protein>
<dbReference type="Gene3D" id="3.40.50.720">
    <property type="entry name" value="NAD(P)-binding Rossmann-like Domain"/>
    <property type="match status" value="1"/>
</dbReference>
<dbReference type="PANTHER" id="PTHR43000">
    <property type="entry name" value="DTDP-D-GLUCOSE 4,6-DEHYDRATASE-RELATED"/>
    <property type="match status" value="1"/>
</dbReference>
<comment type="similarity">
    <text evidence="2">Belongs to the NAD(P)-dependent epimerase/dehydratase family.</text>
</comment>
<dbReference type="PATRIC" id="fig|104102.7.peg.3217"/>
<dbReference type="SUPFAM" id="SSF51735">
    <property type="entry name" value="NAD(P)-binding Rossmann-fold domains"/>
    <property type="match status" value="1"/>
</dbReference>
<dbReference type="InterPro" id="IPR001509">
    <property type="entry name" value="Epimerase_deHydtase"/>
</dbReference>
<evidence type="ECO:0000313" key="5">
    <source>
        <dbReference type="Proteomes" id="UP000029448"/>
    </source>
</evidence>
<sequence>MSRIIVIGGTGHIGTYLVPALVDQGHDVVSVSRGLAKSYIHNTAWDRVEQVTVDRQEEEKAGTFVERIVGLKPDIVIDLISFNLASTRPLVEALRGKIEHFLHCSTLWVYGHTAAVPAGEDEPLNPFGEYGIDKAEIEKWLMHEARTTGFPATIFRPGQIVGEGWTPITPLANDKAAVFSKMARGEEIVLPNLGLETVNHVHATDISQLIQRAITNRSVAIGETFNAVSDTALNLRGYAETIFTWFGFEPKIAYAPYEEWMKLQPTPEEAHHSWEHFARSSCLSIEKARRKLGYEPAYSSIAGVKESITWLIENGKVEKPKAWK</sequence>
<dbReference type="EMBL" id="JOKM01000104">
    <property type="protein sequence ID" value="KGB21103.1"/>
    <property type="molecule type" value="Genomic_DNA"/>
</dbReference>
<evidence type="ECO:0000313" key="4">
    <source>
        <dbReference type="EMBL" id="KGB21103.1"/>
    </source>
</evidence>
<dbReference type="STRING" id="104102.AtDm6_3263"/>
<accession>A0A095AWF1</accession>
<gene>
    <name evidence="4" type="ORF">AtDm6_3263</name>
</gene>
<keyword evidence="5" id="KW-1185">Reference proteome</keyword>
<dbReference type="Proteomes" id="UP000029448">
    <property type="component" value="Unassembled WGS sequence"/>
</dbReference>
<comment type="caution">
    <text evidence="4">The sequence shown here is derived from an EMBL/GenBank/DDBJ whole genome shotgun (WGS) entry which is preliminary data.</text>
</comment>
<evidence type="ECO:0000256" key="1">
    <source>
        <dbReference type="ARBA" id="ARBA00005125"/>
    </source>
</evidence>
<dbReference type="Pfam" id="PF01370">
    <property type="entry name" value="Epimerase"/>
    <property type="match status" value="1"/>
</dbReference>
<dbReference type="AlphaFoldDB" id="A0A095AWF1"/>
<feature type="domain" description="NAD-dependent epimerase/dehydratase" evidence="3">
    <location>
        <begin position="4"/>
        <end position="226"/>
    </location>
</feature>